<feature type="region of interest" description="Disordered" evidence="1">
    <location>
        <begin position="74"/>
        <end position="93"/>
    </location>
</feature>
<feature type="region of interest" description="Disordered" evidence="1">
    <location>
        <begin position="1"/>
        <end position="52"/>
    </location>
</feature>
<feature type="compositionally biased region" description="Polar residues" evidence="1">
    <location>
        <begin position="1"/>
        <end position="11"/>
    </location>
</feature>
<proteinExistence type="predicted"/>
<dbReference type="Proteomes" id="UP000028999">
    <property type="component" value="Unassembled WGS sequence"/>
</dbReference>
<evidence type="ECO:0000256" key="1">
    <source>
        <dbReference type="SAM" id="MobiDB-lite"/>
    </source>
</evidence>
<dbReference type="Gramene" id="CDY40962">
    <property type="protein sequence ID" value="CDY40962"/>
    <property type="gene ID" value="GSBRNA2T00072209001"/>
</dbReference>
<protein>
    <submittedName>
        <fullName evidence="2">BnaCnng10050D protein</fullName>
    </submittedName>
</protein>
<evidence type="ECO:0000313" key="2">
    <source>
        <dbReference type="EMBL" id="CDY40962.1"/>
    </source>
</evidence>
<dbReference type="EMBL" id="LK032486">
    <property type="protein sequence ID" value="CDY40962.1"/>
    <property type="molecule type" value="Genomic_DNA"/>
</dbReference>
<reference evidence="2 3" key="1">
    <citation type="journal article" date="2014" name="Science">
        <title>Plant genetics. Early allopolyploid evolution in the post-Neolithic Brassica napus oilseed genome.</title>
        <authorList>
            <person name="Chalhoub B."/>
            <person name="Denoeud F."/>
            <person name="Liu S."/>
            <person name="Parkin I.A."/>
            <person name="Tang H."/>
            <person name="Wang X."/>
            <person name="Chiquet J."/>
            <person name="Belcram H."/>
            <person name="Tong C."/>
            <person name="Samans B."/>
            <person name="Correa M."/>
            <person name="Da Silva C."/>
            <person name="Just J."/>
            <person name="Falentin C."/>
            <person name="Koh C.S."/>
            <person name="Le Clainche I."/>
            <person name="Bernard M."/>
            <person name="Bento P."/>
            <person name="Noel B."/>
            <person name="Labadie K."/>
            <person name="Alberti A."/>
            <person name="Charles M."/>
            <person name="Arnaud D."/>
            <person name="Guo H."/>
            <person name="Daviaud C."/>
            <person name="Alamery S."/>
            <person name="Jabbari K."/>
            <person name="Zhao M."/>
            <person name="Edger P.P."/>
            <person name="Chelaifa H."/>
            <person name="Tack D."/>
            <person name="Lassalle G."/>
            <person name="Mestiri I."/>
            <person name="Schnel N."/>
            <person name="Le Paslier M.C."/>
            <person name="Fan G."/>
            <person name="Renault V."/>
            <person name="Bayer P.E."/>
            <person name="Golicz A.A."/>
            <person name="Manoli S."/>
            <person name="Lee T.H."/>
            <person name="Thi V.H."/>
            <person name="Chalabi S."/>
            <person name="Hu Q."/>
            <person name="Fan C."/>
            <person name="Tollenaere R."/>
            <person name="Lu Y."/>
            <person name="Battail C."/>
            <person name="Shen J."/>
            <person name="Sidebottom C.H."/>
            <person name="Wang X."/>
            <person name="Canaguier A."/>
            <person name="Chauveau A."/>
            <person name="Berard A."/>
            <person name="Deniot G."/>
            <person name="Guan M."/>
            <person name="Liu Z."/>
            <person name="Sun F."/>
            <person name="Lim Y.P."/>
            <person name="Lyons E."/>
            <person name="Town C.D."/>
            <person name="Bancroft I."/>
            <person name="Wang X."/>
            <person name="Meng J."/>
            <person name="Ma J."/>
            <person name="Pires J.C."/>
            <person name="King G.J."/>
            <person name="Brunel D."/>
            <person name="Delourme R."/>
            <person name="Renard M."/>
            <person name="Aury J.M."/>
            <person name="Adams K.L."/>
            <person name="Batley J."/>
            <person name="Snowdon R.J."/>
            <person name="Tost J."/>
            <person name="Edwards D."/>
            <person name="Zhou Y."/>
            <person name="Hua W."/>
            <person name="Sharpe A.G."/>
            <person name="Paterson A.H."/>
            <person name="Guan C."/>
            <person name="Wincker P."/>
        </authorList>
    </citation>
    <scope>NUCLEOTIDE SEQUENCE [LARGE SCALE GENOMIC DNA]</scope>
    <source>
        <strain evidence="3">cv. Darmor-bzh</strain>
    </source>
</reference>
<keyword evidence="3" id="KW-1185">Reference proteome</keyword>
<evidence type="ECO:0000313" key="3">
    <source>
        <dbReference type="Proteomes" id="UP000028999"/>
    </source>
</evidence>
<dbReference type="AlphaFoldDB" id="A0A078HSX3"/>
<accession>A0A078HSX3</accession>
<name>A0A078HSX3_BRANA</name>
<gene>
    <name evidence="2" type="primary">BnaCnng10050D</name>
    <name evidence="2" type="ORF">GSBRNA2T00072209001</name>
</gene>
<dbReference type="STRING" id="3708.A0A078HSX3"/>
<dbReference type="PaxDb" id="3708-A0A078HSX3"/>
<sequence>MRSLQTTSQSDLAGATPRSRSPFHPGGSRKLTRSDLSERPLQVAPEAQSDLARVTPRDRSHFYRVTTTQWSRSDLSERPTEVAPKARSDLSERHAKVAPHPVSLVAVSTALTKLLRKATMSFSKVTFHFIFFYRHVSVSLKLVAVFGTIVQSTVSARGSVCVDLHVEERLQICRSCSFLAAILHLLLEDSLSTEAPSGHRNPSFRVWNLKAMKPILYDSNRTFSENEARESEKDSSVGK</sequence>
<organism evidence="2 3">
    <name type="scientific">Brassica napus</name>
    <name type="common">Rape</name>
    <dbReference type="NCBI Taxonomy" id="3708"/>
    <lineage>
        <taxon>Eukaryota</taxon>
        <taxon>Viridiplantae</taxon>
        <taxon>Streptophyta</taxon>
        <taxon>Embryophyta</taxon>
        <taxon>Tracheophyta</taxon>
        <taxon>Spermatophyta</taxon>
        <taxon>Magnoliopsida</taxon>
        <taxon>eudicotyledons</taxon>
        <taxon>Gunneridae</taxon>
        <taxon>Pentapetalae</taxon>
        <taxon>rosids</taxon>
        <taxon>malvids</taxon>
        <taxon>Brassicales</taxon>
        <taxon>Brassicaceae</taxon>
        <taxon>Brassiceae</taxon>
        <taxon>Brassica</taxon>
    </lineage>
</organism>